<evidence type="ECO:0000256" key="1">
    <source>
        <dbReference type="SAM" id="MobiDB-lite"/>
    </source>
</evidence>
<feature type="transmembrane region" description="Helical" evidence="2">
    <location>
        <begin position="52"/>
        <end position="70"/>
    </location>
</feature>
<feature type="region of interest" description="Disordered" evidence="1">
    <location>
        <begin position="370"/>
        <end position="441"/>
    </location>
</feature>
<protein>
    <submittedName>
        <fullName evidence="4">Peptidoglycan/LPS O-acetylase OafA/YrhL, contains acyltransferase and SGNH-hydrolase domains</fullName>
    </submittedName>
</protein>
<keyword evidence="4" id="KW-0012">Acyltransferase</keyword>
<keyword evidence="4" id="KW-0808">Transferase</keyword>
<keyword evidence="2" id="KW-0812">Transmembrane</keyword>
<feature type="transmembrane region" description="Helical" evidence="2">
    <location>
        <begin position="150"/>
        <end position="169"/>
    </location>
</feature>
<organism evidence="4 5">
    <name type="scientific">Blastococcus tunisiensis</name>
    <dbReference type="NCBI Taxonomy" id="1798228"/>
    <lineage>
        <taxon>Bacteria</taxon>
        <taxon>Bacillati</taxon>
        <taxon>Actinomycetota</taxon>
        <taxon>Actinomycetes</taxon>
        <taxon>Geodermatophilales</taxon>
        <taxon>Geodermatophilaceae</taxon>
        <taxon>Blastococcus</taxon>
    </lineage>
</organism>
<feature type="transmembrane region" description="Helical" evidence="2">
    <location>
        <begin position="90"/>
        <end position="110"/>
    </location>
</feature>
<feature type="transmembrane region" description="Helical" evidence="2">
    <location>
        <begin position="272"/>
        <end position="294"/>
    </location>
</feature>
<feature type="domain" description="Acyltransferase 3" evidence="3">
    <location>
        <begin position="24"/>
        <end position="332"/>
    </location>
</feature>
<feature type="transmembrane region" description="Helical" evidence="2">
    <location>
        <begin position="244"/>
        <end position="266"/>
    </location>
</feature>
<dbReference type="PANTHER" id="PTHR23028">
    <property type="entry name" value="ACETYLTRANSFERASE"/>
    <property type="match status" value="1"/>
</dbReference>
<feature type="transmembrane region" description="Helical" evidence="2">
    <location>
        <begin position="216"/>
        <end position="232"/>
    </location>
</feature>
<feature type="transmembrane region" description="Helical" evidence="2">
    <location>
        <begin position="176"/>
        <end position="196"/>
    </location>
</feature>
<evidence type="ECO:0000256" key="2">
    <source>
        <dbReference type="SAM" id="Phobius"/>
    </source>
</evidence>
<reference evidence="5" key="1">
    <citation type="submission" date="2016-10" db="EMBL/GenBank/DDBJ databases">
        <authorList>
            <person name="Varghese N."/>
            <person name="Submissions S."/>
        </authorList>
    </citation>
    <scope>NUCLEOTIDE SEQUENCE [LARGE SCALE GENOMIC DNA]</scope>
    <source>
        <strain evidence="5">DSM 46838</strain>
    </source>
</reference>
<evidence type="ECO:0000259" key="3">
    <source>
        <dbReference type="Pfam" id="PF01757"/>
    </source>
</evidence>
<feature type="compositionally biased region" description="Low complexity" evidence="1">
    <location>
        <begin position="418"/>
        <end position="427"/>
    </location>
</feature>
<name>A0A1I2K4X1_9ACTN</name>
<dbReference type="Pfam" id="PF01757">
    <property type="entry name" value="Acyl_transf_3"/>
    <property type="match status" value="1"/>
</dbReference>
<keyword evidence="2" id="KW-0472">Membrane</keyword>
<keyword evidence="4" id="KW-0378">Hydrolase</keyword>
<keyword evidence="5" id="KW-1185">Reference proteome</keyword>
<dbReference type="AlphaFoldDB" id="A0A1I2K4X1"/>
<dbReference type="EMBL" id="FOND01000019">
    <property type="protein sequence ID" value="SFF61388.1"/>
    <property type="molecule type" value="Genomic_DNA"/>
</dbReference>
<dbReference type="GO" id="GO:0016787">
    <property type="term" value="F:hydrolase activity"/>
    <property type="evidence" value="ECO:0007669"/>
    <property type="project" value="UniProtKB-KW"/>
</dbReference>
<evidence type="ECO:0000313" key="4">
    <source>
        <dbReference type="EMBL" id="SFF61388.1"/>
    </source>
</evidence>
<feature type="transmembrane region" description="Helical" evidence="2">
    <location>
        <begin position="315"/>
        <end position="336"/>
    </location>
</feature>
<dbReference type="InterPro" id="IPR002656">
    <property type="entry name" value="Acyl_transf_3_dom"/>
</dbReference>
<dbReference type="STRING" id="1798228.SAMN05216574_11945"/>
<accession>A0A1I2K4X1</accession>
<dbReference type="InterPro" id="IPR050879">
    <property type="entry name" value="Acyltransferase_3"/>
</dbReference>
<sequence>MAVTTRPSASRSPAPGKAGQGYVPALDGLRGIAVLLVLGLHIGLAVLPGGQVGVFLFFSLSGFLITLLLLDGSHGNVWEILRRFYVRRALRLLPAWFVVVASCVVVALMWPSMDRAPATLEGLPMVLVHLGNWVRALEGSGSLGMLDHTWSLAVEEQFYLVWPIVLLLVLRATGRIWAAAAVAGLGCISAVAARFAVDGDGEAALTRIYNGTDTQADHLLLGCVLAVVVVLLRERDGLDRLRTVLTWLAVPAALFLAAVVLVFPFAGAGTPYRVALTGVAVASAVVVGAAYLSGQGRIARVLTAPWLRWVGVRSYGLYLWHYPVILVVTAADVVPFTLPKQVLEVALSVAMAAASYRWIEAPFLRRREPLGGGSGAGPSGAPPPPVAARRRHIATTSSATQTGGGPWAGMQRDGSTDPATPTGGAPTTRPPLPAGADALGR</sequence>
<feature type="transmembrane region" description="Helical" evidence="2">
    <location>
        <begin position="21"/>
        <end position="46"/>
    </location>
</feature>
<keyword evidence="2" id="KW-1133">Transmembrane helix</keyword>
<dbReference type="RefSeq" id="WP_139228954.1">
    <property type="nucleotide sequence ID" value="NZ_FOND01000019.1"/>
</dbReference>
<dbReference type="GO" id="GO:0016020">
    <property type="term" value="C:membrane"/>
    <property type="evidence" value="ECO:0007669"/>
    <property type="project" value="TreeGrafter"/>
</dbReference>
<gene>
    <name evidence="4" type="ORF">SAMN05216574_11945</name>
</gene>
<dbReference type="PANTHER" id="PTHR23028:SF53">
    <property type="entry name" value="ACYL_TRANSF_3 DOMAIN-CONTAINING PROTEIN"/>
    <property type="match status" value="1"/>
</dbReference>
<dbReference type="GO" id="GO:0016747">
    <property type="term" value="F:acyltransferase activity, transferring groups other than amino-acyl groups"/>
    <property type="evidence" value="ECO:0007669"/>
    <property type="project" value="InterPro"/>
</dbReference>
<evidence type="ECO:0000313" key="5">
    <source>
        <dbReference type="Proteomes" id="UP000198589"/>
    </source>
</evidence>
<dbReference type="OrthoDB" id="3404679at2"/>
<dbReference type="Proteomes" id="UP000198589">
    <property type="component" value="Unassembled WGS sequence"/>
</dbReference>
<dbReference type="GO" id="GO:0009103">
    <property type="term" value="P:lipopolysaccharide biosynthetic process"/>
    <property type="evidence" value="ECO:0007669"/>
    <property type="project" value="TreeGrafter"/>
</dbReference>
<proteinExistence type="predicted"/>